<evidence type="ECO:0000259" key="4">
    <source>
        <dbReference type="Pfam" id="PF08220"/>
    </source>
</evidence>
<evidence type="ECO:0000256" key="1">
    <source>
        <dbReference type="ARBA" id="ARBA00023015"/>
    </source>
</evidence>
<comment type="caution">
    <text evidence="5">The sequence shown here is derived from an EMBL/GenBank/DDBJ whole genome shotgun (WGS) entry which is preliminary data.</text>
</comment>
<dbReference type="InterPro" id="IPR036388">
    <property type="entry name" value="WH-like_DNA-bd_sf"/>
</dbReference>
<dbReference type="InterPro" id="IPR011991">
    <property type="entry name" value="ArsR-like_HTH"/>
</dbReference>
<proteinExistence type="predicted"/>
<reference evidence="5 6" key="1">
    <citation type="submission" date="2020-09" db="EMBL/GenBank/DDBJ databases">
        <title>Paenibacillus sp. CAU 1523 isolated from sand of Haeundae Beach.</title>
        <authorList>
            <person name="Kim W."/>
        </authorList>
    </citation>
    <scope>NUCLEOTIDE SEQUENCE [LARGE SCALE GENOMIC DNA]</scope>
    <source>
        <strain evidence="5 6">CAU 1523</strain>
    </source>
</reference>
<sequence>MEITKKSTKDKILTLLKREVVLTVNELTELLDITHMAVRKHLSVLDKDGLIITNEVRQPMGRPIQTFSLSEKAEVYFPKNYDGISLEFLHDIEELYGNEAIQRLFDKRQERLTNEYDSRMDNKTTSEKVAEMVNIQNEKGYMAGYSQINETTYELVEYNCPILSVARAYKTACSCETDMLKSVLGTNDISRTCCRTDGDHFCKFIVKFDEAKNSPNFA</sequence>
<dbReference type="InterPro" id="IPR036390">
    <property type="entry name" value="WH_DNA-bd_sf"/>
</dbReference>
<organism evidence="5 6">
    <name type="scientific">Paenibacillus arenosi</name>
    <dbReference type="NCBI Taxonomy" id="2774142"/>
    <lineage>
        <taxon>Bacteria</taxon>
        <taxon>Bacillati</taxon>
        <taxon>Bacillota</taxon>
        <taxon>Bacilli</taxon>
        <taxon>Bacillales</taxon>
        <taxon>Paenibacillaceae</taxon>
        <taxon>Paenibacillus</taxon>
    </lineage>
</organism>
<evidence type="ECO:0000256" key="2">
    <source>
        <dbReference type="ARBA" id="ARBA00023125"/>
    </source>
</evidence>
<dbReference type="Pfam" id="PF08220">
    <property type="entry name" value="HTH_DeoR"/>
    <property type="match status" value="1"/>
</dbReference>
<name>A0ABR9B032_9BACL</name>
<dbReference type="CDD" id="cd00090">
    <property type="entry name" value="HTH_ARSR"/>
    <property type="match status" value="1"/>
</dbReference>
<dbReference type="SUPFAM" id="SSF46785">
    <property type="entry name" value="Winged helix' DNA-binding domain"/>
    <property type="match status" value="1"/>
</dbReference>
<dbReference type="PANTHER" id="PTHR38600:SF2">
    <property type="entry name" value="SLL0088 PROTEIN"/>
    <property type="match status" value="1"/>
</dbReference>
<keyword evidence="1" id="KW-0805">Transcription regulation</keyword>
<dbReference type="InterPro" id="IPR001034">
    <property type="entry name" value="DeoR_HTH"/>
</dbReference>
<dbReference type="Gene3D" id="1.10.10.10">
    <property type="entry name" value="Winged helix-like DNA-binding domain superfamily/Winged helix DNA-binding domain"/>
    <property type="match status" value="1"/>
</dbReference>
<dbReference type="Proteomes" id="UP000634529">
    <property type="component" value="Unassembled WGS sequence"/>
</dbReference>
<evidence type="ECO:0000313" key="5">
    <source>
        <dbReference type="EMBL" id="MBD8499695.1"/>
    </source>
</evidence>
<protein>
    <submittedName>
        <fullName evidence="5">Transcriptional regulator</fullName>
    </submittedName>
</protein>
<evidence type="ECO:0000313" key="6">
    <source>
        <dbReference type="Proteomes" id="UP000634529"/>
    </source>
</evidence>
<keyword evidence="3" id="KW-0804">Transcription</keyword>
<gene>
    <name evidence="5" type="ORF">IFO66_15480</name>
</gene>
<accession>A0ABR9B032</accession>
<dbReference type="EMBL" id="JACYTN010000014">
    <property type="protein sequence ID" value="MBD8499695.1"/>
    <property type="molecule type" value="Genomic_DNA"/>
</dbReference>
<feature type="domain" description="HTH deoR-type" evidence="4">
    <location>
        <begin position="10"/>
        <end position="52"/>
    </location>
</feature>
<keyword evidence="2" id="KW-0238">DNA-binding</keyword>
<evidence type="ECO:0000256" key="3">
    <source>
        <dbReference type="ARBA" id="ARBA00023163"/>
    </source>
</evidence>
<dbReference type="RefSeq" id="WP_192026033.1">
    <property type="nucleotide sequence ID" value="NZ_JACYTN010000014.1"/>
</dbReference>
<dbReference type="PANTHER" id="PTHR38600">
    <property type="entry name" value="TRANSCRIPTIONAL REGULATORY PROTEIN"/>
    <property type="match status" value="1"/>
</dbReference>
<keyword evidence="6" id="KW-1185">Reference proteome</keyword>